<dbReference type="PANTHER" id="PTHR22576">
    <property type="entry name" value="MUCOSA ASSOCIATED LYMPHOID TISSUE LYMPHOMA TRANSLOCATION PROTEIN 1/PARACASPASE"/>
    <property type="match status" value="1"/>
</dbReference>
<dbReference type="PROSITE" id="PS00018">
    <property type="entry name" value="EF_HAND_1"/>
    <property type="match status" value="1"/>
</dbReference>
<dbReference type="InterPro" id="IPR011600">
    <property type="entry name" value="Pept_C14_caspase"/>
</dbReference>
<dbReference type="InterPro" id="IPR024983">
    <property type="entry name" value="CHAT_dom"/>
</dbReference>
<accession>A0A450T5I5</accession>
<dbReference type="InterPro" id="IPR018247">
    <property type="entry name" value="EF_Hand_1_Ca_BS"/>
</dbReference>
<dbReference type="GO" id="GO:0006508">
    <property type="term" value="P:proteolysis"/>
    <property type="evidence" value="ECO:0007669"/>
    <property type="project" value="InterPro"/>
</dbReference>
<name>A0A450T5I5_9GAMM</name>
<dbReference type="Gene3D" id="3.40.50.1460">
    <property type="match status" value="1"/>
</dbReference>
<dbReference type="GO" id="GO:0004197">
    <property type="term" value="F:cysteine-type endopeptidase activity"/>
    <property type="evidence" value="ECO:0007669"/>
    <property type="project" value="InterPro"/>
</dbReference>
<protein>
    <submittedName>
        <fullName evidence="4">CHAT domain-containing protein</fullName>
    </submittedName>
</protein>
<evidence type="ECO:0000256" key="1">
    <source>
        <dbReference type="SAM" id="MobiDB-lite"/>
    </source>
</evidence>
<dbReference type="PROSITE" id="PS50208">
    <property type="entry name" value="CASPASE_P20"/>
    <property type="match status" value="1"/>
</dbReference>
<dbReference type="PANTHER" id="PTHR22576:SF41">
    <property type="entry name" value="CASPASE 14, APOPTOSIS-RELATED CYSTEINE PEPTIDASE"/>
    <property type="match status" value="1"/>
</dbReference>
<proteinExistence type="predicted"/>
<dbReference type="AlphaFoldDB" id="A0A450T5I5"/>
<reference evidence="4" key="1">
    <citation type="submission" date="2019-02" db="EMBL/GenBank/DDBJ databases">
        <authorList>
            <person name="Gruber-Vodicka R. H."/>
            <person name="Seah K. B. B."/>
        </authorList>
    </citation>
    <scope>NUCLEOTIDE SEQUENCE</scope>
    <source>
        <strain evidence="4">BECK_DK161</strain>
    </source>
</reference>
<feature type="chain" id="PRO_5019351299" evidence="2">
    <location>
        <begin position="24"/>
        <end position="1115"/>
    </location>
</feature>
<gene>
    <name evidence="4" type="ORF">BECKDK2373C_GA0170839_109012</name>
</gene>
<dbReference type="Pfam" id="PF12770">
    <property type="entry name" value="CHAT"/>
    <property type="match status" value="1"/>
</dbReference>
<dbReference type="Pfam" id="PF00656">
    <property type="entry name" value="Peptidase_C14"/>
    <property type="match status" value="1"/>
</dbReference>
<keyword evidence="2" id="KW-0732">Signal</keyword>
<dbReference type="Pfam" id="PF08308">
    <property type="entry name" value="PEGA"/>
    <property type="match status" value="1"/>
</dbReference>
<dbReference type="EMBL" id="CAADEY010000090">
    <property type="protein sequence ID" value="VFJ61665.1"/>
    <property type="molecule type" value="Genomic_DNA"/>
</dbReference>
<evidence type="ECO:0000259" key="3">
    <source>
        <dbReference type="PROSITE" id="PS50208"/>
    </source>
</evidence>
<dbReference type="SUPFAM" id="SSF52129">
    <property type="entry name" value="Caspase-like"/>
    <property type="match status" value="1"/>
</dbReference>
<dbReference type="InterPro" id="IPR029030">
    <property type="entry name" value="Caspase-like_dom_sf"/>
</dbReference>
<evidence type="ECO:0000313" key="4">
    <source>
        <dbReference type="EMBL" id="VFJ61665.1"/>
    </source>
</evidence>
<dbReference type="InterPro" id="IPR052039">
    <property type="entry name" value="Caspase-related_regulators"/>
</dbReference>
<dbReference type="InterPro" id="IPR013229">
    <property type="entry name" value="PEGA"/>
</dbReference>
<feature type="region of interest" description="Disordered" evidence="1">
    <location>
        <begin position="706"/>
        <end position="725"/>
    </location>
</feature>
<sequence length="1115" mass="123677">MKKIFGIAIFFLMLGVLSPFSLANPGNVVKGDKGEVLWRYGESHALLVGVGDYEHWSKRKRVSGKLDRVEWMLKKQGFEITRIDNPDSGQLSSTFDDFAHRYGSDEKGRLLFFFAGHGYNTSNDGKKGYLVARDTPNPHRNKAGVPDKALSMDRILDQARAIKAPHALFLFDSCLSDGIFQDEMPGKELPGIAASTAHPVRRFISAGPCDKGDVLATGASFAQAFVDAIHYGKGDLNRDGYVTGVELGRYLKSEVSRYARRTPRFGEIEVDGEQGGDFVFVLPATEAMPDPVADLIEEIFWGSIRKSDDPDFYRTYLRDYPYGRFATIARERLRQSIPKSATGETARLVVRSNVTADTVYIDYLSVGPSGPAAHTLYAGEHIVQVVKEGYKPFETRVELAPGTRRTVRARLARAKAERRPIAISSTFTGYGIHTLSQGDYSMGDLGGTEAQGITLDQYQTDSGVTLKLPPSMGKSFQGVVETLVKPVDNGLLPRGSVKFDPGSRSRKASIEITGLDPGVSGTTGVTVEGVDADGSTVRQTFEVTVENGVVKRVKPIQGGDGLVPEDPGALVSRYPSIESPEQIQVAEEIEVAVSLTEERITPQVMVESFDPKQVQVTAEGQITLTTGTIDVSLSAPGFQYLGDSLKSIELRRTGDSTRAVFRLRANKIPNARQTRNLFVTFYHEDAYLAEVSREVDVIDPGKFAAAPAPRTTTGNKKAGRRSAKKPAFGLGSSGVSVFRMSGSLDAARLSENARRKTPDLTVVIVGGENVDNRHETEITIRSPHLRDSTLTLKDRYTQKELTNWLKGRYTKLFAEANRRGDSISPMRGLGRDLYHQYAPEVFKKAFWKLVEKLGKDFDSIQIVTNQPHLPWELMIPSRPDRSDEQDFLGVRYRMARWHRPLIRPPQSLPLSDIAVIAPRYHRESDRLPWREKELEVLRGMPGYRGVPGRYGDVKTFFSAWPPGIIHFAGHGNTGIYRGGIRGYTLKLEDKDLDVDLWRGFPPGNIQDHPFFFFSACHAGVSHRIAHIVEGWAPAILEAGASGYVGALWSIGDKGAADFGIRFYRTLQQELDKKGTVTVSDVLRKTRERFRKTGDPTYLSYIFYGDPDFRFVRQAP</sequence>
<evidence type="ECO:0000256" key="2">
    <source>
        <dbReference type="SAM" id="SignalP"/>
    </source>
</evidence>
<organism evidence="4">
    <name type="scientific">Candidatus Kentrum sp. DK</name>
    <dbReference type="NCBI Taxonomy" id="2126562"/>
    <lineage>
        <taxon>Bacteria</taxon>
        <taxon>Pseudomonadati</taxon>
        <taxon>Pseudomonadota</taxon>
        <taxon>Gammaproteobacteria</taxon>
        <taxon>Candidatus Kentrum</taxon>
    </lineage>
</organism>
<feature type="domain" description="Caspase family p20" evidence="3">
    <location>
        <begin position="45"/>
        <end position="174"/>
    </location>
</feature>
<dbReference type="InterPro" id="IPR001309">
    <property type="entry name" value="Pept_C14_p20"/>
</dbReference>
<feature type="signal peptide" evidence="2">
    <location>
        <begin position="1"/>
        <end position="23"/>
    </location>
</feature>